<dbReference type="InterPro" id="IPR045121">
    <property type="entry name" value="CoAse"/>
</dbReference>
<dbReference type="Gene3D" id="3.90.79.10">
    <property type="entry name" value="Nucleoside Triphosphate Pyrophosphohydrolase"/>
    <property type="match status" value="1"/>
</dbReference>
<keyword evidence="7" id="KW-0464">Manganese</keyword>
<comment type="cofactor">
    <cofactor evidence="1">
        <name>Mn(2+)</name>
        <dbReference type="ChEBI" id="CHEBI:29035"/>
    </cofactor>
</comment>
<dbReference type="PANTHER" id="PTHR12992:SF11">
    <property type="entry name" value="MITOCHONDRIAL COENZYME A DIPHOSPHATASE NUDT8"/>
    <property type="match status" value="1"/>
</dbReference>
<evidence type="ECO:0000256" key="8">
    <source>
        <dbReference type="RuleBase" id="RU003476"/>
    </source>
</evidence>
<dbReference type="PRINTS" id="PR00502">
    <property type="entry name" value="NUDIXFAMILY"/>
</dbReference>
<evidence type="ECO:0000256" key="2">
    <source>
        <dbReference type="ARBA" id="ARBA00001946"/>
    </source>
</evidence>
<evidence type="ECO:0000256" key="1">
    <source>
        <dbReference type="ARBA" id="ARBA00001936"/>
    </source>
</evidence>
<dbReference type="InterPro" id="IPR015797">
    <property type="entry name" value="NUDIX_hydrolase-like_dom_sf"/>
</dbReference>
<evidence type="ECO:0000313" key="10">
    <source>
        <dbReference type="EMBL" id="GAA4483713.1"/>
    </source>
</evidence>
<dbReference type="SUPFAM" id="SSF55811">
    <property type="entry name" value="Nudix"/>
    <property type="match status" value="1"/>
</dbReference>
<feature type="domain" description="Nudix hydrolase" evidence="9">
    <location>
        <begin position="30"/>
        <end position="162"/>
    </location>
</feature>
<reference evidence="11" key="1">
    <citation type="journal article" date="2019" name="Int. J. Syst. Evol. Microbiol.">
        <title>The Global Catalogue of Microorganisms (GCM) 10K type strain sequencing project: providing services to taxonomists for standard genome sequencing and annotation.</title>
        <authorList>
            <consortium name="The Broad Institute Genomics Platform"/>
            <consortium name="The Broad Institute Genome Sequencing Center for Infectious Disease"/>
            <person name="Wu L."/>
            <person name="Ma J."/>
        </authorList>
    </citation>
    <scope>NUCLEOTIDE SEQUENCE [LARGE SCALE GENOMIC DNA]</scope>
    <source>
        <strain evidence="11">JCM 32206</strain>
    </source>
</reference>
<dbReference type="InterPro" id="IPR000086">
    <property type="entry name" value="NUDIX_hydrolase_dom"/>
</dbReference>
<evidence type="ECO:0000256" key="3">
    <source>
        <dbReference type="ARBA" id="ARBA00005582"/>
    </source>
</evidence>
<gene>
    <name evidence="10" type="ORF">GCM10023094_35660</name>
</gene>
<evidence type="ECO:0000256" key="7">
    <source>
        <dbReference type="ARBA" id="ARBA00023211"/>
    </source>
</evidence>
<dbReference type="Pfam" id="PF00293">
    <property type="entry name" value="NUDIX"/>
    <property type="match status" value="1"/>
</dbReference>
<accession>A0ABP8PAV1</accession>
<dbReference type="InterPro" id="IPR020476">
    <property type="entry name" value="Nudix_hydrolase"/>
</dbReference>
<keyword evidence="6" id="KW-0460">Magnesium</keyword>
<sequence length="205" mass="22005">MGSARPGLTRDRCVHALGGFAARTAPDTGGRRAAVALTVVERDAGPVLLLTLRPSRMRAHPGQFALPGGGIDPGENPAQAALRELEEELGVRVGPDAVLGVLDDFVTRSGYVITPVVVWAGVLTEPLRPSPDEVALVFEVTEAELDAEPVLRPLPGDSETLFRWPFRGEQLFAPTAAIIHQFRELFLHGRGTRVAGFTQPDFASR</sequence>
<evidence type="ECO:0000256" key="4">
    <source>
        <dbReference type="ARBA" id="ARBA00022723"/>
    </source>
</evidence>
<comment type="caution">
    <text evidence="10">The sequence shown here is derived from an EMBL/GenBank/DDBJ whole genome shotgun (WGS) entry which is preliminary data.</text>
</comment>
<proteinExistence type="inferred from homology"/>
<dbReference type="InterPro" id="IPR020084">
    <property type="entry name" value="NUDIX_hydrolase_CS"/>
</dbReference>
<evidence type="ECO:0000256" key="6">
    <source>
        <dbReference type="ARBA" id="ARBA00022842"/>
    </source>
</evidence>
<evidence type="ECO:0000259" key="9">
    <source>
        <dbReference type="PROSITE" id="PS51462"/>
    </source>
</evidence>
<dbReference type="PANTHER" id="PTHR12992">
    <property type="entry name" value="NUDIX HYDROLASE"/>
    <property type="match status" value="1"/>
</dbReference>
<comment type="similarity">
    <text evidence="3 8">Belongs to the Nudix hydrolase family.</text>
</comment>
<keyword evidence="4" id="KW-0479">Metal-binding</keyword>
<keyword evidence="11" id="KW-1185">Reference proteome</keyword>
<protein>
    <submittedName>
        <fullName evidence="10">CoA pyrophosphatase</fullName>
    </submittedName>
</protein>
<dbReference type="Proteomes" id="UP001501183">
    <property type="component" value="Unassembled WGS sequence"/>
</dbReference>
<evidence type="ECO:0000256" key="5">
    <source>
        <dbReference type="ARBA" id="ARBA00022801"/>
    </source>
</evidence>
<dbReference type="CDD" id="cd03426">
    <property type="entry name" value="NUDIX_CoAse_Nudt7"/>
    <property type="match status" value="1"/>
</dbReference>
<name>A0ABP8PAV1_9NOCA</name>
<comment type="cofactor">
    <cofactor evidence="2">
        <name>Mg(2+)</name>
        <dbReference type="ChEBI" id="CHEBI:18420"/>
    </cofactor>
</comment>
<organism evidence="10 11">
    <name type="scientific">Rhodococcus olei</name>
    <dbReference type="NCBI Taxonomy" id="2161675"/>
    <lineage>
        <taxon>Bacteria</taxon>
        <taxon>Bacillati</taxon>
        <taxon>Actinomycetota</taxon>
        <taxon>Actinomycetes</taxon>
        <taxon>Mycobacteriales</taxon>
        <taxon>Nocardiaceae</taxon>
        <taxon>Rhodococcus</taxon>
    </lineage>
</organism>
<dbReference type="EMBL" id="BAABFB010000056">
    <property type="protein sequence ID" value="GAA4483713.1"/>
    <property type="molecule type" value="Genomic_DNA"/>
</dbReference>
<dbReference type="PROSITE" id="PS51462">
    <property type="entry name" value="NUDIX"/>
    <property type="match status" value="1"/>
</dbReference>
<dbReference type="PROSITE" id="PS00893">
    <property type="entry name" value="NUDIX_BOX"/>
    <property type="match status" value="1"/>
</dbReference>
<evidence type="ECO:0000313" key="11">
    <source>
        <dbReference type="Proteomes" id="UP001501183"/>
    </source>
</evidence>
<keyword evidence="5 8" id="KW-0378">Hydrolase</keyword>